<evidence type="ECO:0000256" key="4">
    <source>
        <dbReference type="ARBA" id="ARBA00012832"/>
    </source>
</evidence>
<keyword evidence="6" id="KW-0963">Cytoplasm</keyword>
<evidence type="ECO:0000256" key="7">
    <source>
        <dbReference type="ARBA" id="ARBA00022598"/>
    </source>
</evidence>
<dbReference type="EC" id="6.1.1.16" evidence="4"/>
<evidence type="ECO:0000256" key="10">
    <source>
        <dbReference type="ARBA" id="ARBA00022833"/>
    </source>
</evidence>
<dbReference type="GO" id="GO:0006423">
    <property type="term" value="P:cysteinyl-tRNA aminoacylation"/>
    <property type="evidence" value="ECO:0007669"/>
    <property type="project" value="InterPro"/>
</dbReference>
<dbReference type="InterPro" id="IPR024909">
    <property type="entry name" value="Cys-tRNA/MSH_ligase"/>
</dbReference>
<dbReference type="InterPro" id="IPR015273">
    <property type="entry name" value="Cys-tRNA-synt_Ia_DALR"/>
</dbReference>
<keyword evidence="10" id="KW-0862">Zinc</keyword>
<reference evidence="16" key="1">
    <citation type="submission" date="2020-05" db="EMBL/GenBank/DDBJ databases">
        <authorList>
            <person name="Chiriac C."/>
            <person name="Salcher M."/>
            <person name="Ghai R."/>
            <person name="Kavagutti S V."/>
        </authorList>
    </citation>
    <scope>NUCLEOTIDE SEQUENCE</scope>
</reference>
<keyword evidence="8" id="KW-0479">Metal-binding</keyword>
<dbReference type="InterPro" id="IPR014729">
    <property type="entry name" value="Rossmann-like_a/b/a_fold"/>
</dbReference>
<dbReference type="SUPFAM" id="SSF47323">
    <property type="entry name" value="Anticodon-binding domain of a subclass of class I aminoacyl-tRNA synthetases"/>
    <property type="match status" value="1"/>
</dbReference>
<evidence type="ECO:0000256" key="5">
    <source>
        <dbReference type="ARBA" id="ARBA00014738"/>
    </source>
</evidence>
<keyword evidence="11" id="KW-0067">ATP-binding</keyword>
<dbReference type="Pfam" id="PF09190">
    <property type="entry name" value="DALR_2"/>
    <property type="match status" value="1"/>
</dbReference>
<dbReference type="HAMAP" id="MF_00041">
    <property type="entry name" value="Cys_tRNA_synth"/>
    <property type="match status" value="1"/>
</dbReference>
<evidence type="ECO:0000256" key="1">
    <source>
        <dbReference type="ARBA" id="ARBA00001947"/>
    </source>
</evidence>
<keyword evidence="7" id="KW-0436">Ligase</keyword>
<dbReference type="SUPFAM" id="SSF52374">
    <property type="entry name" value="Nucleotidylyl transferase"/>
    <property type="match status" value="1"/>
</dbReference>
<name>A0A6J7S1N8_9ZZZZ</name>
<dbReference type="InterPro" id="IPR032678">
    <property type="entry name" value="tRNA-synt_1_cat_dom"/>
</dbReference>
<organism evidence="16">
    <name type="scientific">freshwater metagenome</name>
    <dbReference type="NCBI Taxonomy" id="449393"/>
    <lineage>
        <taxon>unclassified sequences</taxon>
        <taxon>metagenomes</taxon>
        <taxon>ecological metagenomes</taxon>
    </lineage>
</organism>
<evidence type="ECO:0000256" key="3">
    <source>
        <dbReference type="ARBA" id="ARBA00005594"/>
    </source>
</evidence>
<dbReference type="Pfam" id="PF01406">
    <property type="entry name" value="tRNA-synt_1e"/>
    <property type="match status" value="1"/>
</dbReference>
<dbReference type="Gene3D" id="3.40.50.620">
    <property type="entry name" value="HUPs"/>
    <property type="match status" value="1"/>
</dbReference>
<dbReference type="Gene3D" id="1.20.120.1910">
    <property type="entry name" value="Cysteine-tRNA ligase, C-terminal anti-codon recognition domain"/>
    <property type="match status" value="1"/>
</dbReference>
<feature type="domain" description="Cysteinyl-tRNA synthetase class Ia DALR" evidence="15">
    <location>
        <begin position="347"/>
        <end position="409"/>
    </location>
</feature>
<dbReference type="GO" id="GO:0046872">
    <property type="term" value="F:metal ion binding"/>
    <property type="evidence" value="ECO:0007669"/>
    <property type="project" value="UniProtKB-KW"/>
</dbReference>
<dbReference type="NCBIfam" id="TIGR00435">
    <property type="entry name" value="cysS"/>
    <property type="match status" value="1"/>
</dbReference>
<evidence type="ECO:0000256" key="11">
    <source>
        <dbReference type="ARBA" id="ARBA00022840"/>
    </source>
</evidence>
<evidence type="ECO:0000256" key="12">
    <source>
        <dbReference type="ARBA" id="ARBA00022917"/>
    </source>
</evidence>
<sequence>MAVKIYDTKARKKVSLTFRDEGKVSVYVCGPTVYDVPHIGHGRTAVVFDTIRRYLIWSGLEVNFVSNVTDIEDKIIARAARDGLTESEVAQEFEEKYFAELDRLGVMRPDVTPHATGYIAAMVKLISDLVASGHAYIIDDQGVYFDVSSYSAYGELSHRDLATLLESAGARVDVDSAKRSPVDFVLWKLAKPGEPSWDSPWGAGRPGWHIECSAMALDLLGDGFDLHGAGDDLVFPHNENEIAQADAAGHEFARHWIHSGMVQINAEKMSKSSGNFRSLADALDAYDPRAFRVAVLLTQYRSAMELGDSELTAAASAVDRFDSLARRAMAVEIDLSTASIDRKREQSFRAAMDDDFATPAALAVIFAAVSEANQAFDCEDIETAATLVATVKELAGVLGIVIGRIEDSSGDSRIDQLVVDRETARANRDFATADRIRDDLEAEGVVIADRASGTTWHRR</sequence>
<protein>
    <recommendedName>
        <fullName evidence="5">Cysteine--tRNA ligase</fullName>
        <ecNumber evidence="4">6.1.1.16</ecNumber>
    </recommendedName>
    <alternativeName>
        <fullName evidence="14">Cysteinyl-tRNA synthetase</fullName>
    </alternativeName>
</protein>
<evidence type="ECO:0000256" key="8">
    <source>
        <dbReference type="ARBA" id="ARBA00022723"/>
    </source>
</evidence>
<dbReference type="AlphaFoldDB" id="A0A6J7S1N8"/>
<keyword evidence="9" id="KW-0547">Nucleotide-binding</keyword>
<dbReference type="SMART" id="SM00840">
    <property type="entry name" value="DALR_2"/>
    <property type="match status" value="1"/>
</dbReference>
<dbReference type="InterPro" id="IPR015803">
    <property type="entry name" value="Cys-tRNA-ligase"/>
</dbReference>
<evidence type="ECO:0000256" key="13">
    <source>
        <dbReference type="ARBA" id="ARBA00023146"/>
    </source>
</evidence>
<dbReference type="InterPro" id="IPR056411">
    <property type="entry name" value="CysS_C"/>
</dbReference>
<dbReference type="EMBL" id="CAFBPQ010000131">
    <property type="protein sequence ID" value="CAB5034986.1"/>
    <property type="molecule type" value="Genomic_DNA"/>
</dbReference>
<evidence type="ECO:0000256" key="6">
    <source>
        <dbReference type="ARBA" id="ARBA00022490"/>
    </source>
</evidence>
<dbReference type="GO" id="GO:0005524">
    <property type="term" value="F:ATP binding"/>
    <property type="evidence" value="ECO:0007669"/>
    <property type="project" value="UniProtKB-KW"/>
</dbReference>
<comment type="cofactor">
    <cofactor evidence="1">
        <name>Zn(2+)</name>
        <dbReference type="ChEBI" id="CHEBI:29105"/>
    </cofactor>
</comment>
<dbReference type="CDD" id="cd00672">
    <property type="entry name" value="CysRS_core"/>
    <property type="match status" value="1"/>
</dbReference>
<proteinExistence type="inferred from homology"/>
<evidence type="ECO:0000259" key="15">
    <source>
        <dbReference type="SMART" id="SM00840"/>
    </source>
</evidence>
<dbReference type="Pfam" id="PF23493">
    <property type="entry name" value="CysS_C"/>
    <property type="match status" value="1"/>
</dbReference>
<comment type="subcellular location">
    <subcellularLocation>
        <location evidence="2">Cytoplasm</location>
    </subcellularLocation>
</comment>
<keyword evidence="13" id="KW-0030">Aminoacyl-tRNA synthetase</keyword>
<dbReference type="GO" id="GO:0005829">
    <property type="term" value="C:cytosol"/>
    <property type="evidence" value="ECO:0007669"/>
    <property type="project" value="TreeGrafter"/>
</dbReference>
<keyword evidence="12" id="KW-0648">Protein biosynthesis</keyword>
<dbReference type="InterPro" id="IPR009080">
    <property type="entry name" value="tRNAsynth_Ia_anticodon-bd"/>
</dbReference>
<evidence type="ECO:0000256" key="14">
    <source>
        <dbReference type="ARBA" id="ARBA00031499"/>
    </source>
</evidence>
<comment type="similarity">
    <text evidence="3">Belongs to the class-I aminoacyl-tRNA synthetase family.</text>
</comment>
<dbReference type="PANTHER" id="PTHR10890:SF3">
    <property type="entry name" value="CYSTEINE--TRNA LIGASE, CYTOPLASMIC"/>
    <property type="match status" value="1"/>
</dbReference>
<dbReference type="PRINTS" id="PR00983">
    <property type="entry name" value="TRNASYNTHCYS"/>
</dbReference>
<evidence type="ECO:0000256" key="9">
    <source>
        <dbReference type="ARBA" id="ARBA00022741"/>
    </source>
</evidence>
<gene>
    <name evidence="16" type="ORF">UFOPK4121_01797</name>
</gene>
<dbReference type="GO" id="GO:0004817">
    <property type="term" value="F:cysteine-tRNA ligase activity"/>
    <property type="evidence" value="ECO:0007669"/>
    <property type="project" value="UniProtKB-EC"/>
</dbReference>
<evidence type="ECO:0000256" key="2">
    <source>
        <dbReference type="ARBA" id="ARBA00004496"/>
    </source>
</evidence>
<evidence type="ECO:0000313" key="16">
    <source>
        <dbReference type="EMBL" id="CAB5034986.1"/>
    </source>
</evidence>
<accession>A0A6J7S1N8</accession>
<dbReference type="PANTHER" id="PTHR10890">
    <property type="entry name" value="CYSTEINYL-TRNA SYNTHETASE"/>
    <property type="match status" value="1"/>
</dbReference>